<feature type="domain" description="Serine-threonine/tyrosine-protein kinase catalytic" evidence="8">
    <location>
        <begin position="25"/>
        <end position="61"/>
    </location>
</feature>
<keyword evidence="5" id="KW-0418">Kinase</keyword>
<evidence type="ECO:0000256" key="6">
    <source>
        <dbReference type="ARBA" id="ARBA00022840"/>
    </source>
</evidence>
<evidence type="ECO:0000259" key="8">
    <source>
        <dbReference type="Pfam" id="PF07714"/>
    </source>
</evidence>
<reference evidence="9" key="1">
    <citation type="submission" date="2017-12" db="EMBL/GenBank/DDBJ databases">
        <title>High-resolution comparative analysis of great ape genomes.</title>
        <authorList>
            <person name="Pollen A."/>
            <person name="Hastie A."/>
            <person name="Hormozdiari F."/>
            <person name="Dougherty M."/>
            <person name="Liu R."/>
            <person name="Chaisson M."/>
            <person name="Hoppe E."/>
            <person name="Hill C."/>
            <person name="Pang A."/>
            <person name="Hillier L."/>
            <person name="Baker C."/>
            <person name="Armstrong J."/>
            <person name="Shendure J."/>
            <person name="Paten B."/>
            <person name="Wilson R."/>
            <person name="Chao H."/>
            <person name="Schneider V."/>
            <person name="Ventura M."/>
            <person name="Kronenberg Z."/>
            <person name="Murali S."/>
            <person name="Gordon D."/>
            <person name="Cantsilieris S."/>
            <person name="Munson K."/>
            <person name="Nelson B."/>
            <person name="Raja A."/>
            <person name="Underwood J."/>
            <person name="Diekhans M."/>
            <person name="Fiddes I."/>
            <person name="Haussler D."/>
            <person name="Eichler E."/>
        </authorList>
    </citation>
    <scope>NUCLEOTIDE SEQUENCE [LARGE SCALE GENOMIC DNA]</scope>
    <source>
        <strain evidence="9">Susie</strain>
    </source>
</reference>
<protein>
    <recommendedName>
        <fullName evidence="1">receptor protein-tyrosine kinase</fullName>
        <ecNumber evidence="1">2.7.10.1</ecNumber>
    </recommendedName>
</protein>
<dbReference type="Gene3D" id="3.30.200.20">
    <property type="entry name" value="Phosphorylase Kinase, domain 1"/>
    <property type="match status" value="1"/>
</dbReference>
<gene>
    <name evidence="9" type="ORF">CR201_G0004509</name>
</gene>
<keyword evidence="3" id="KW-0808">Transferase</keyword>
<evidence type="ECO:0000256" key="3">
    <source>
        <dbReference type="ARBA" id="ARBA00022679"/>
    </source>
</evidence>
<name>A0A2J8X5Z2_PONAB</name>
<dbReference type="AlphaFoldDB" id="A0A2J8X5Z2"/>
<dbReference type="GO" id="GO:0005524">
    <property type="term" value="F:ATP binding"/>
    <property type="evidence" value="ECO:0007669"/>
    <property type="project" value="UniProtKB-KW"/>
</dbReference>
<sequence>AGGPCALGQRPFGAQGPKGPVCVAATAHADEKEALMSELKIMSHLGQHENIVNLLGACTHGGIS</sequence>
<keyword evidence="6" id="KW-0067">ATP-binding</keyword>
<evidence type="ECO:0000256" key="4">
    <source>
        <dbReference type="ARBA" id="ARBA00022741"/>
    </source>
</evidence>
<dbReference type="GO" id="GO:0004714">
    <property type="term" value="F:transmembrane receptor protein tyrosine kinase activity"/>
    <property type="evidence" value="ECO:0007669"/>
    <property type="project" value="UniProtKB-EC"/>
</dbReference>
<dbReference type="InterPro" id="IPR001824">
    <property type="entry name" value="Tyr_kinase_rcpt_3_CS"/>
</dbReference>
<dbReference type="EC" id="2.7.10.1" evidence="1"/>
<dbReference type="InterPro" id="IPR001245">
    <property type="entry name" value="Ser-Thr/Tyr_kinase_cat_dom"/>
</dbReference>
<evidence type="ECO:0000256" key="7">
    <source>
        <dbReference type="ARBA" id="ARBA00023137"/>
    </source>
</evidence>
<proteinExistence type="predicted"/>
<keyword evidence="4" id="KW-0547">Nucleotide-binding</keyword>
<evidence type="ECO:0000256" key="2">
    <source>
        <dbReference type="ARBA" id="ARBA00022553"/>
    </source>
</evidence>
<feature type="non-terminal residue" evidence="9">
    <location>
        <position position="1"/>
    </location>
</feature>
<comment type="caution">
    <text evidence="9">The sequence shown here is derived from an EMBL/GenBank/DDBJ whole genome shotgun (WGS) entry which is preliminary data.</text>
</comment>
<dbReference type="InterPro" id="IPR011009">
    <property type="entry name" value="Kinase-like_dom_sf"/>
</dbReference>
<dbReference type="Pfam" id="PF07714">
    <property type="entry name" value="PK_Tyr_Ser-Thr"/>
    <property type="match status" value="1"/>
</dbReference>
<dbReference type="SUPFAM" id="SSF56112">
    <property type="entry name" value="Protein kinase-like (PK-like)"/>
    <property type="match status" value="1"/>
</dbReference>
<evidence type="ECO:0000256" key="1">
    <source>
        <dbReference type="ARBA" id="ARBA00011902"/>
    </source>
</evidence>
<organism evidence="9">
    <name type="scientific">Pongo abelii</name>
    <name type="common">Sumatran orangutan</name>
    <name type="synonym">Pongo pygmaeus abelii</name>
    <dbReference type="NCBI Taxonomy" id="9601"/>
    <lineage>
        <taxon>Eukaryota</taxon>
        <taxon>Metazoa</taxon>
        <taxon>Chordata</taxon>
        <taxon>Craniata</taxon>
        <taxon>Vertebrata</taxon>
        <taxon>Euteleostomi</taxon>
        <taxon>Mammalia</taxon>
        <taxon>Eutheria</taxon>
        <taxon>Euarchontoglires</taxon>
        <taxon>Primates</taxon>
        <taxon>Haplorrhini</taxon>
        <taxon>Catarrhini</taxon>
        <taxon>Hominidae</taxon>
        <taxon>Pongo</taxon>
    </lineage>
</organism>
<evidence type="ECO:0000313" key="9">
    <source>
        <dbReference type="EMBL" id="PNJ77457.1"/>
    </source>
</evidence>
<dbReference type="EMBL" id="NDHI03003371">
    <property type="protein sequence ID" value="PNJ77457.1"/>
    <property type="molecule type" value="Genomic_DNA"/>
</dbReference>
<keyword evidence="7" id="KW-0829">Tyrosine-protein kinase</keyword>
<evidence type="ECO:0000256" key="5">
    <source>
        <dbReference type="ARBA" id="ARBA00022777"/>
    </source>
</evidence>
<keyword evidence="2" id="KW-0597">Phosphoprotein</keyword>
<dbReference type="GO" id="GO:0007169">
    <property type="term" value="P:cell surface receptor protein tyrosine kinase signaling pathway"/>
    <property type="evidence" value="ECO:0007669"/>
    <property type="project" value="InterPro"/>
</dbReference>
<dbReference type="PROSITE" id="PS00240">
    <property type="entry name" value="RECEPTOR_TYR_KIN_III"/>
    <property type="match status" value="1"/>
</dbReference>
<accession>A0A2J8X5Z2</accession>